<protein>
    <submittedName>
        <fullName evidence="1">Uncharacterized protein</fullName>
    </submittedName>
</protein>
<gene>
    <name evidence="1" type="ORF">BN2476_1590007</name>
</gene>
<accession>A0A1N7SX91</accession>
<organism evidence="1 2">
    <name type="scientific">Paraburkholderia piptadeniae</name>
    <dbReference type="NCBI Taxonomy" id="1701573"/>
    <lineage>
        <taxon>Bacteria</taxon>
        <taxon>Pseudomonadati</taxon>
        <taxon>Pseudomonadota</taxon>
        <taxon>Betaproteobacteria</taxon>
        <taxon>Burkholderiales</taxon>
        <taxon>Burkholderiaceae</taxon>
        <taxon>Paraburkholderia</taxon>
    </lineage>
</organism>
<dbReference type="Proteomes" id="UP000195569">
    <property type="component" value="Unassembled WGS sequence"/>
</dbReference>
<evidence type="ECO:0000313" key="1">
    <source>
        <dbReference type="EMBL" id="SIT51978.1"/>
    </source>
</evidence>
<evidence type="ECO:0000313" key="2">
    <source>
        <dbReference type="Proteomes" id="UP000195569"/>
    </source>
</evidence>
<sequence>MMPSAGLRPTVHRWAMKLLPAPSEQLMSMQRSLAMAVGQVRLAVNPAARHRGLASGDHYRIAMRFAFHHNVARNKYGLQTSIQILQDNIDEPDKAGTILLYPNDHNDRKAKQN</sequence>
<comment type="caution">
    <text evidence="1">The sequence shown here is derived from an EMBL/GenBank/DDBJ whole genome shotgun (WGS) entry which is preliminary data.</text>
</comment>
<keyword evidence="2" id="KW-1185">Reference proteome</keyword>
<dbReference type="EMBL" id="CYGY02000159">
    <property type="protein sequence ID" value="SIT51978.1"/>
    <property type="molecule type" value="Genomic_DNA"/>
</dbReference>
<reference evidence="1" key="1">
    <citation type="submission" date="2016-12" db="EMBL/GenBank/DDBJ databases">
        <authorList>
            <person name="Moulin L."/>
        </authorList>
    </citation>
    <scope>NUCLEOTIDE SEQUENCE [LARGE SCALE GENOMIC DNA]</scope>
    <source>
        <strain evidence="1">STM 7183</strain>
    </source>
</reference>
<proteinExistence type="predicted"/>
<dbReference type="AlphaFoldDB" id="A0A1N7SX91"/>
<name>A0A1N7SX91_9BURK</name>